<evidence type="ECO:0000256" key="6">
    <source>
        <dbReference type="ARBA" id="ARBA00022989"/>
    </source>
</evidence>
<evidence type="ECO:0000256" key="3">
    <source>
        <dbReference type="ARBA" id="ARBA00022475"/>
    </source>
</evidence>
<feature type="transmembrane region" description="Helical" evidence="8">
    <location>
        <begin position="29"/>
        <end position="52"/>
    </location>
</feature>
<sequence>MHPRQNEKSRIRSYDYEVQEFSFPAKKSLIYISLITAILISLMPFDKVILVLRPDFVALTLLYWNIYQPQQAGMSIAFISGLFMDVIDVSIMGQHAIAYCLITFFALILHRRLRLFNAFQQIPAVLWILLSGQGVVFLTGILAGTYIPEWYIFLASITGALCWPLLAFLLGVFRKQRIDRDEV</sequence>
<name>A0A1I7EVN8_9PROT</name>
<evidence type="ECO:0000256" key="4">
    <source>
        <dbReference type="ARBA" id="ARBA00022692"/>
    </source>
</evidence>
<dbReference type="RefSeq" id="WP_083414639.1">
    <property type="nucleotide sequence ID" value="NZ_FPBL01000001.1"/>
</dbReference>
<feature type="transmembrane region" description="Helical" evidence="8">
    <location>
        <begin position="91"/>
        <end position="110"/>
    </location>
</feature>
<organism evidence="9 10">
    <name type="scientific">Nitrosomonas eutropha</name>
    <dbReference type="NCBI Taxonomy" id="916"/>
    <lineage>
        <taxon>Bacteria</taxon>
        <taxon>Pseudomonadati</taxon>
        <taxon>Pseudomonadota</taxon>
        <taxon>Betaproteobacteria</taxon>
        <taxon>Nitrosomonadales</taxon>
        <taxon>Nitrosomonadaceae</taxon>
        <taxon>Nitrosomonas</taxon>
    </lineage>
</organism>
<gene>
    <name evidence="9" type="ORF">SAMN05216339_101105</name>
</gene>
<keyword evidence="3" id="KW-1003">Cell membrane</keyword>
<dbReference type="NCBIfam" id="TIGR03426">
    <property type="entry name" value="shape_MreD"/>
    <property type="match status" value="1"/>
</dbReference>
<dbReference type="EMBL" id="FPBL01000001">
    <property type="protein sequence ID" value="SFU27972.1"/>
    <property type="molecule type" value="Genomic_DNA"/>
</dbReference>
<evidence type="ECO:0000256" key="7">
    <source>
        <dbReference type="ARBA" id="ARBA00023136"/>
    </source>
</evidence>
<evidence type="ECO:0000313" key="9">
    <source>
        <dbReference type="EMBL" id="SFU27972.1"/>
    </source>
</evidence>
<keyword evidence="7 8" id="KW-0472">Membrane</keyword>
<dbReference type="GO" id="GO:0005886">
    <property type="term" value="C:plasma membrane"/>
    <property type="evidence" value="ECO:0007669"/>
    <property type="project" value="UniProtKB-SubCell"/>
</dbReference>
<dbReference type="InterPro" id="IPR026034">
    <property type="entry name" value="MreD_proteobac"/>
</dbReference>
<dbReference type="PIRSF" id="PIRSF018472">
    <property type="entry name" value="MreD_proteobac"/>
    <property type="match status" value="1"/>
</dbReference>
<dbReference type="OrthoDB" id="5297408at2"/>
<comment type="similarity">
    <text evidence="2">Belongs to the MreD family.</text>
</comment>
<accession>A0A1I7EVN8</accession>
<dbReference type="GO" id="GO:0008360">
    <property type="term" value="P:regulation of cell shape"/>
    <property type="evidence" value="ECO:0007669"/>
    <property type="project" value="UniProtKB-KW"/>
</dbReference>
<evidence type="ECO:0000313" key="10">
    <source>
        <dbReference type="Proteomes" id="UP000183926"/>
    </source>
</evidence>
<dbReference type="AlphaFoldDB" id="A0A1I7EVN8"/>
<dbReference type="InterPro" id="IPR007227">
    <property type="entry name" value="Cell_shape_determining_MreD"/>
</dbReference>
<proteinExistence type="inferred from homology"/>
<dbReference type="PANTHER" id="PTHR37484">
    <property type="entry name" value="ROD SHAPE-DETERMINING PROTEIN MRED"/>
    <property type="match status" value="1"/>
</dbReference>
<keyword evidence="4 8" id="KW-0812">Transmembrane</keyword>
<evidence type="ECO:0000256" key="5">
    <source>
        <dbReference type="ARBA" id="ARBA00022960"/>
    </source>
</evidence>
<evidence type="ECO:0000256" key="8">
    <source>
        <dbReference type="SAM" id="Phobius"/>
    </source>
</evidence>
<feature type="transmembrane region" description="Helical" evidence="8">
    <location>
        <begin position="150"/>
        <end position="173"/>
    </location>
</feature>
<feature type="transmembrane region" description="Helical" evidence="8">
    <location>
        <begin position="122"/>
        <end position="144"/>
    </location>
</feature>
<keyword evidence="6 8" id="KW-1133">Transmembrane helix</keyword>
<protein>
    <submittedName>
        <fullName evidence="9">Rod shape-determining protein MreD</fullName>
    </submittedName>
</protein>
<dbReference type="PANTHER" id="PTHR37484:SF1">
    <property type="entry name" value="ROD SHAPE-DETERMINING PROTEIN MRED"/>
    <property type="match status" value="1"/>
</dbReference>
<evidence type="ECO:0000256" key="2">
    <source>
        <dbReference type="ARBA" id="ARBA00007776"/>
    </source>
</evidence>
<dbReference type="Pfam" id="PF04093">
    <property type="entry name" value="MreD"/>
    <property type="match status" value="1"/>
</dbReference>
<evidence type="ECO:0000256" key="1">
    <source>
        <dbReference type="ARBA" id="ARBA00004651"/>
    </source>
</evidence>
<keyword evidence="5" id="KW-0133">Cell shape</keyword>
<reference evidence="9 10" key="1">
    <citation type="submission" date="2016-10" db="EMBL/GenBank/DDBJ databases">
        <authorList>
            <person name="de Groot N.N."/>
        </authorList>
    </citation>
    <scope>NUCLEOTIDE SEQUENCE [LARGE SCALE GENOMIC DNA]</scope>
    <source>
        <strain evidence="9 10">Nm24</strain>
    </source>
</reference>
<comment type="subcellular location">
    <subcellularLocation>
        <location evidence="1">Cell membrane</location>
        <topology evidence="1">Multi-pass membrane protein</topology>
    </subcellularLocation>
</comment>
<dbReference type="Proteomes" id="UP000183926">
    <property type="component" value="Unassembled WGS sequence"/>
</dbReference>